<dbReference type="InterPro" id="IPR011051">
    <property type="entry name" value="RmlC_Cupin_sf"/>
</dbReference>
<dbReference type="Proteomes" id="UP000654075">
    <property type="component" value="Unassembled WGS sequence"/>
</dbReference>
<dbReference type="AlphaFoldDB" id="A0A813GE22"/>
<comment type="caution">
    <text evidence="3">The sequence shown here is derived from an EMBL/GenBank/DDBJ whole genome shotgun (WGS) entry which is preliminary data.</text>
</comment>
<sequence>MGRVFLSCILLLLMAVEVLGEPSSGAPFHKSHLADTCQGEEFNDDNSLLQVGAPPGYRSWPPVAPPPWWAPVAPPPEAPVAPPPGYCPFYSPLRQSINAEYPPNNTQYAEFPQGVLAGTLAWAVPTKDSSPSHSKWAGLDEVGRALSPTSLSFGFFNLSAPGSLRTPHWHSNSAEVSYIISGRGRISMTKLPHRDIAGAPVSLRRPTETFAVGPGDAFYAPVGYHHYFESIDPTENLFGLAIFDTDNLKTFDFPQVLRVMDREFLAHVLNIGNSVVDSWNFYNRTVIDPAYPDYSPSRTEGSLTVHPDFKIRGINRGLVPSPRQDLHGRVATHTISKSEGSTYSRIQNFALGYTEMAPGALLEPYWNDNADEVFMVIEGSELKVSRAGSSPGDNKTGTFMVGRYDLFLCETGLTCWINNNGKSKAKLLRIWNNPQPTLTNVYDAYYGLPVDVAGTMFYKQPAHSQFRR</sequence>
<feature type="chain" id="PRO_5033019846" description="Cupin type-1 domain-containing protein" evidence="1">
    <location>
        <begin position="21"/>
        <end position="468"/>
    </location>
</feature>
<dbReference type="InterPro" id="IPR014710">
    <property type="entry name" value="RmlC-like_jellyroll"/>
</dbReference>
<protein>
    <recommendedName>
        <fullName evidence="2">Cupin type-1 domain-containing protein</fullName>
    </recommendedName>
</protein>
<keyword evidence="4" id="KW-1185">Reference proteome</keyword>
<reference evidence="3" key="1">
    <citation type="submission" date="2021-02" db="EMBL/GenBank/DDBJ databases">
        <authorList>
            <person name="Dougan E. K."/>
            <person name="Rhodes N."/>
            <person name="Thang M."/>
            <person name="Chan C."/>
        </authorList>
    </citation>
    <scope>NUCLEOTIDE SEQUENCE</scope>
</reference>
<gene>
    <name evidence="3" type="ORF">PGLA1383_LOCUS42408</name>
</gene>
<dbReference type="EMBL" id="CAJNNV010028663">
    <property type="protein sequence ID" value="CAE8625410.1"/>
    <property type="molecule type" value="Genomic_DNA"/>
</dbReference>
<keyword evidence="1" id="KW-0732">Signal</keyword>
<evidence type="ECO:0000256" key="1">
    <source>
        <dbReference type="SAM" id="SignalP"/>
    </source>
</evidence>
<dbReference type="OrthoDB" id="10263073at2759"/>
<dbReference type="Pfam" id="PF00190">
    <property type="entry name" value="Cupin_1"/>
    <property type="match status" value="2"/>
</dbReference>
<dbReference type="SMART" id="SM00835">
    <property type="entry name" value="Cupin_1"/>
    <property type="match status" value="1"/>
</dbReference>
<dbReference type="Gene3D" id="2.60.120.10">
    <property type="entry name" value="Jelly Rolls"/>
    <property type="match status" value="2"/>
</dbReference>
<organism evidence="3 4">
    <name type="scientific">Polarella glacialis</name>
    <name type="common">Dinoflagellate</name>
    <dbReference type="NCBI Taxonomy" id="89957"/>
    <lineage>
        <taxon>Eukaryota</taxon>
        <taxon>Sar</taxon>
        <taxon>Alveolata</taxon>
        <taxon>Dinophyceae</taxon>
        <taxon>Suessiales</taxon>
        <taxon>Suessiaceae</taxon>
        <taxon>Polarella</taxon>
    </lineage>
</organism>
<feature type="signal peptide" evidence="1">
    <location>
        <begin position="1"/>
        <end position="20"/>
    </location>
</feature>
<dbReference type="PANTHER" id="PTHR31189:SF2">
    <property type="entry name" value="RMLC-LIKE CUPINS SUPERFAMILY PROTEIN"/>
    <property type="match status" value="1"/>
</dbReference>
<dbReference type="InterPro" id="IPR006045">
    <property type="entry name" value="Cupin_1"/>
</dbReference>
<name>A0A813GE22_POLGL</name>
<evidence type="ECO:0000259" key="2">
    <source>
        <dbReference type="SMART" id="SM00835"/>
    </source>
</evidence>
<evidence type="ECO:0000313" key="3">
    <source>
        <dbReference type="EMBL" id="CAE8625410.1"/>
    </source>
</evidence>
<dbReference type="SUPFAM" id="SSF51182">
    <property type="entry name" value="RmlC-like cupins"/>
    <property type="match status" value="2"/>
</dbReference>
<feature type="domain" description="Cupin type-1" evidence="2">
    <location>
        <begin position="137"/>
        <end position="277"/>
    </location>
</feature>
<evidence type="ECO:0000313" key="4">
    <source>
        <dbReference type="Proteomes" id="UP000654075"/>
    </source>
</evidence>
<dbReference type="InterPro" id="IPR050253">
    <property type="entry name" value="Seed_Storage-Functional"/>
</dbReference>
<dbReference type="PANTHER" id="PTHR31189">
    <property type="entry name" value="OS03G0336100 PROTEIN-RELATED"/>
    <property type="match status" value="1"/>
</dbReference>
<proteinExistence type="predicted"/>
<accession>A0A813GE22</accession>